<dbReference type="InterPro" id="IPR029016">
    <property type="entry name" value="GAF-like_dom_sf"/>
</dbReference>
<name>A0ABR6BMK9_9PSEU</name>
<evidence type="ECO:0000259" key="1">
    <source>
        <dbReference type="Pfam" id="PF13185"/>
    </source>
</evidence>
<dbReference type="RefSeq" id="WP_025356769.1">
    <property type="nucleotide sequence ID" value="NZ_BAAABQ010000030.1"/>
</dbReference>
<dbReference type="EMBL" id="JACJID010000004">
    <property type="protein sequence ID" value="MBA8928136.1"/>
    <property type="molecule type" value="Genomic_DNA"/>
</dbReference>
<dbReference type="InterPro" id="IPR003018">
    <property type="entry name" value="GAF"/>
</dbReference>
<organism evidence="2 3">
    <name type="scientific">Kutzneria viridogrisea</name>
    <dbReference type="NCBI Taxonomy" id="47990"/>
    <lineage>
        <taxon>Bacteria</taxon>
        <taxon>Bacillati</taxon>
        <taxon>Actinomycetota</taxon>
        <taxon>Actinomycetes</taxon>
        <taxon>Pseudonocardiales</taxon>
        <taxon>Pseudonocardiaceae</taxon>
        <taxon>Kutzneria</taxon>
    </lineage>
</organism>
<dbReference type="Proteomes" id="UP000517916">
    <property type="component" value="Unassembled WGS sequence"/>
</dbReference>
<sequence>MAANADDVIDQAICQLGEAKTLEDVQEIVRCAARRAVNAHGATMVLLEGDQCYYLDEDSMSPLWKGMRFPAANCISGWAMLNGETVVIPDIRVDSRIPQKAYRPTFVRSLVMTPIRRESPIGAIGAYWALCHCATDVEVGALEALGAAAGEVMVHRGLPSTAPPYAPLVNACVRPTPAASGSRAASAGTGAPADGRCGVGRGW</sequence>
<dbReference type="Gene3D" id="3.30.450.40">
    <property type="match status" value="1"/>
</dbReference>
<proteinExistence type="predicted"/>
<feature type="domain" description="GAF" evidence="1">
    <location>
        <begin position="20"/>
        <end position="152"/>
    </location>
</feature>
<comment type="caution">
    <text evidence="2">The sequence shown here is derived from an EMBL/GenBank/DDBJ whole genome shotgun (WGS) entry which is preliminary data.</text>
</comment>
<gene>
    <name evidence="2" type="ORF">BC739_005353</name>
</gene>
<reference evidence="2 3" key="1">
    <citation type="submission" date="2020-08" db="EMBL/GenBank/DDBJ databases">
        <title>Genomic Encyclopedia of Archaeal and Bacterial Type Strains, Phase II (KMG-II): from individual species to whole genera.</title>
        <authorList>
            <person name="Goeker M."/>
        </authorList>
    </citation>
    <scope>NUCLEOTIDE SEQUENCE [LARGE SCALE GENOMIC DNA]</scope>
    <source>
        <strain evidence="2 3">DSM 43850</strain>
    </source>
</reference>
<keyword evidence="3" id="KW-1185">Reference proteome</keyword>
<evidence type="ECO:0000313" key="3">
    <source>
        <dbReference type="Proteomes" id="UP000517916"/>
    </source>
</evidence>
<dbReference type="Pfam" id="PF13185">
    <property type="entry name" value="GAF_2"/>
    <property type="match status" value="1"/>
</dbReference>
<evidence type="ECO:0000313" key="2">
    <source>
        <dbReference type="EMBL" id="MBA8928136.1"/>
    </source>
</evidence>
<dbReference type="SUPFAM" id="SSF55781">
    <property type="entry name" value="GAF domain-like"/>
    <property type="match status" value="1"/>
</dbReference>
<accession>A0ABR6BMK9</accession>
<protein>
    <submittedName>
        <fullName evidence="2">GAF domain-containing protein</fullName>
    </submittedName>
</protein>